<dbReference type="EMBL" id="BTGC01000008">
    <property type="protein sequence ID" value="GMM53329.1"/>
    <property type="molecule type" value="Genomic_DNA"/>
</dbReference>
<accession>A0AAV5RS31</accession>
<dbReference type="AlphaFoldDB" id="A0AAV5RS31"/>
<name>A0AAV5RS31_STABA</name>
<comment type="caution">
    <text evidence="1">The sequence shown here is derived from an EMBL/GenBank/DDBJ whole genome shotgun (WGS) entry which is preliminary data.</text>
</comment>
<evidence type="ECO:0000313" key="1">
    <source>
        <dbReference type="EMBL" id="GMM53329.1"/>
    </source>
</evidence>
<organism evidence="1 2">
    <name type="scientific">Starmerella bacillaris</name>
    <name type="common">Yeast</name>
    <name type="synonym">Candida zemplinina</name>
    <dbReference type="NCBI Taxonomy" id="1247836"/>
    <lineage>
        <taxon>Eukaryota</taxon>
        <taxon>Fungi</taxon>
        <taxon>Dikarya</taxon>
        <taxon>Ascomycota</taxon>
        <taxon>Saccharomycotina</taxon>
        <taxon>Dipodascomycetes</taxon>
        <taxon>Dipodascales</taxon>
        <taxon>Trichomonascaceae</taxon>
        <taxon>Starmerella</taxon>
    </lineage>
</organism>
<keyword evidence="2" id="KW-1185">Reference proteome</keyword>
<gene>
    <name evidence="1" type="ORF">DASB73_042920</name>
</gene>
<reference evidence="1 2" key="1">
    <citation type="journal article" date="2023" name="Elife">
        <title>Identification of key yeast species and microbe-microbe interactions impacting larval growth of Drosophila in the wild.</title>
        <authorList>
            <person name="Mure A."/>
            <person name="Sugiura Y."/>
            <person name="Maeda R."/>
            <person name="Honda K."/>
            <person name="Sakurai N."/>
            <person name="Takahashi Y."/>
            <person name="Watada M."/>
            <person name="Katoh T."/>
            <person name="Gotoh A."/>
            <person name="Gotoh Y."/>
            <person name="Taniguchi I."/>
            <person name="Nakamura K."/>
            <person name="Hayashi T."/>
            <person name="Katayama T."/>
            <person name="Uemura T."/>
            <person name="Hattori Y."/>
        </authorList>
    </citation>
    <scope>NUCLEOTIDE SEQUENCE [LARGE SCALE GENOMIC DNA]</scope>
    <source>
        <strain evidence="1 2">SB-73</strain>
    </source>
</reference>
<evidence type="ECO:0000313" key="2">
    <source>
        <dbReference type="Proteomes" id="UP001362899"/>
    </source>
</evidence>
<dbReference type="Proteomes" id="UP001362899">
    <property type="component" value="Unassembled WGS sequence"/>
</dbReference>
<sequence length="166" mass="19069">MQRNKPLVSQNNITKTPIKLKPAAHKCQHDIASGHAVSNFKDHKNRCTESSIENINREIRPVRRPMRRNSFSVPSGSGLVHSQYHLLKERHAFRSMLREVPLNCAIENDEESLQSIKWRMHYMVDTLDTKLSRLESMLPELAPFSVKGNPGLNRLSAELHKLRGIE</sequence>
<protein>
    <submittedName>
        <fullName evidence="1">Uncharacterized protein</fullName>
    </submittedName>
</protein>
<proteinExistence type="predicted"/>